<dbReference type="Proteomes" id="UP001054252">
    <property type="component" value="Unassembled WGS sequence"/>
</dbReference>
<organism evidence="2 3">
    <name type="scientific">Rubroshorea leprosula</name>
    <dbReference type="NCBI Taxonomy" id="152421"/>
    <lineage>
        <taxon>Eukaryota</taxon>
        <taxon>Viridiplantae</taxon>
        <taxon>Streptophyta</taxon>
        <taxon>Embryophyta</taxon>
        <taxon>Tracheophyta</taxon>
        <taxon>Spermatophyta</taxon>
        <taxon>Magnoliopsida</taxon>
        <taxon>eudicotyledons</taxon>
        <taxon>Gunneridae</taxon>
        <taxon>Pentapetalae</taxon>
        <taxon>rosids</taxon>
        <taxon>malvids</taxon>
        <taxon>Malvales</taxon>
        <taxon>Dipterocarpaceae</taxon>
        <taxon>Rubroshorea</taxon>
    </lineage>
</organism>
<feature type="region of interest" description="Disordered" evidence="1">
    <location>
        <begin position="211"/>
        <end position="243"/>
    </location>
</feature>
<protein>
    <submittedName>
        <fullName evidence="2">Uncharacterized protein</fullName>
    </submittedName>
</protein>
<keyword evidence="3" id="KW-1185">Reference proteome</keyword>
<dbReference type="AlphaFoldDB" id="A0AAV5LAZ2"/>
<proteinExistence type="predicted"/>
<evidence type="ECO:0000313" key="2">
    <source>
        <dbReference type="EMBL" id="GKV34429.1"/>
    </source>
</evidence>
<name>A0AAV5LAZ2_9ROSI</name>
<comment type="caution">
    <text evidence="2">The sequence shown here is derived from an EMBL/GenBank/DDBJ whole genome shotgun (WGS) entry which is preliminary data.</text>
</comment>
<dbReference type="EMBL" id="BPVZ01000105">
    <property type="protein sequence ID" value="GKV34429.1"/>
    <property type="molecule type" value="Genomic_DNA"/>
</dbReference>
<evidence type="ECO:0000256" key="1">
    <source>
        <dbReference type="SAM" id="MobiDB-lite"/>
    </source>
</evidence>
<evidence type="ECO:0000313" key="3">
    <source>
        <dbReference type="Proteomes" id="UP001054252"/>
    </source>
</evidence>
<sequence>MDEMYGIHSTREYASNKLLMSSPDSIIVPSDYHALFCSLSQVPMFGSDELLFAASAISEAISITLEIQPEEDMSLVDLQIALDLRQTLAIHGSPSTASSFEFTHTGRLELTISNIDLWNQKPRSFQGWVLPLHQRCVAARAPATRRQQYLNDAHQKYAQEHGSNKDSWPEWDPLIWKKVVGPPKKGQMRGIYITGFSRAWHPLAMQYSMNATQPQTGYPSSAPPQIANPSFGGFRPDHLPPPT</sequence>
<gene>
    <name evidence="2" type="ORF">SLEP1_g42804</name>
</gene>
<accession>A0AAV5LAZ2</accession>
<reference evidence="2 3" key="1">
    <citation type="journal article" date="2021" name="Commun. Biol.">
        <title>The genome of Shorea leprosula (Dipterocarpaceae) highlights the ecological relevance of drought in aseasonal tropical rainforests.</title>
        <authorList>
            <person name="Ng K.K.S."/>
            <person name="Kobayashi M.J."/>
            <person name="Fawcett J.A."/>
            <person name="Hatakeyama M."/>
            <person name="Paape T."/>
            <person name="Ng C.H."/>
            <person name="Ang C.C."/>
            <person name="Tnah L.H."/>
            <person name="Lee C.T."/>
            <person name="Nishiyama T."/>
            <person name="Sese J."/>
            <person name="O'Brien M.J."/>
            <person name="Copetti D."/>
            <person name="Mohd Noor M.I."/>
            <person name="Ong R.C."/>
            <person name="Putra M."/>
            <person name="Sireger I.Z."/>
            <person name="Indrioko S."/>
            <person name="Kosugi Y."/>
            <person name="Izuno A."/>
            <person name="Isagi Y."/>
            <person name="Lee S.L."/>
            <person name="Shimizu K.K."/>
        </authorList>
    </citation>
    <scope>NUCLEOTIDE SEQUENCE [LARGE SCALE GENOMIC DNA]</scope>
    <source>
        <strain evidence="2">214</strain>
    </source>
</reference>